<dbReference type="AlphaFoldDB" id="A0AAW9Q943"/>
<gene>
    <name evidence="2" type="ORF">V4F39_20695</name>
</gene>
<proteinExistence type="predicted"/>
<dbReference type="InterPro" id="IPR025351">
    <property type="entry name" value="Pvc16_N"/>
</dbReference>
<name>A0AAW9Q943_9BURK</name>
<sequence length="212" mass="23630">MKSALRDCSNSLRTLLERALRDDVDLSPFFDPLDPSPQAIGTFVVGLHNPEEFAGREQEGISLWLYLVERDPDTLNQPVRRTAPDRLPSRPLPLRLHYLLTPRVDHVQRTQASDLEQLILGKALQVLHDAPRLAGHLLIDGLAGSTHEFFVRLEPLPLDHITRVWDALEVPYQLCVSYEVSVVPVHAGLDPVPTVPVDSLLGEIGVARREGA</sequence>
<dbReference type="Pfam" id="PF14065">
    <property type="entry name" value="Pvc16_N"/>
    <property type="match status" value="1"/>
</dbReference>
<dbReference type="EMBL" id="JAZIBG010000041">
    <property type="protein sequence ID" value="MEF7616346.1"/>
    <property type="molecule type" value="Genomic_DNA"/>
</dbReference>
<dbReference type="RefSeq" id="WP_332291815.1">
    <property type="nucleotide sequence ID" value="NZ_JAZIBG010000041.1"/>
</dbReference>
<dbReference type="Proteomes" id="UP001336250">
    <property type="component" value="Unassembled WGS sequence"/>
</dbReference>
<accession>A0AAW9Q943</accession>
<evidence type="ECO:0000259" key="1">
    <source>
        <dbReference type="Pfam" id="PF14065"/>
    </source>
</evidence>
<evidence type="ECO:0000313" key="2">
    <source>
        <dbReference type="EMBL" id="MEF7616346.1"/>
    </source>
</evidence>
<reference evidence="2 3" key="1">
    <citation type="submission" date="2024-02" db="EMBL/GenBank/DDBJ databases">
        <title>Genome sequence of Aquincola sp. MAHUQ-54.</title>
        <authorList>
            <person name="Huq M.A."/>
        </authorList>
    </citation>
    <scope>NUCLEOTIDE SEQUENCE [LARGE SCALE GENOMIC DNA]</scope>
    <source>
        <strain evidence="2 3">MAHUQ-54</strain>
    </source>
</reference>
<evidence type="ECO:0000313" key="3">
    <source>
        <dbReference type="Proteomes" id="UP001336250"/>
    </source>
</evidence>
<feature type="domain" description="Pvc16 N-terminal" evidence="1">
    <location>
        <begin position="10"/>
        <end position="190"/>
    </location>
</feature>
<organism evidence="2 3">
    <name type="scientific">Aquincola agrisoli</name>
    <dbReference type="NCBI Taxonomy" id="3119538"/>
    <lineage>
        <taxon>Bacteria</taxon>
        <taxon>Pseudomonadati</taxon>
        <taxon>Pseudomonadota</taxon>
        <taxon>Betaproteobacteria</taxon>
        <taxon>Burkholderiales</taxon>
        <taxon>Sphaerotilaceae</taxon>
        <taxon>Aquincola</taxon>
    </lineage>
</organism>
<keyword evidence="3" id="KW-1185">Reference proteome</keyword>
<protein>
    <submittedName>
        <fullName evidence="2">DUF4255 domain-containing protein</fullName>
    </submittedName>
</protein>
<comment type="caution">
    <text evidence="2">The sequence shown here is derived from an EMBL/GenBank/DDBJ whole genome shotgun (WGS) entry which is preliminary data.</text>
</comment>